<dbReference type="SUPFAM" id="SSF89550">
    <property type="entry name" value="PHP domain-like"/>
    <property type="match status" value="1"/>
</dbReference>
<organism evidence="2">
    <name type="scientific">marine sediment metagenome</name>
    <dbReference type="NCBI Taxonomy" id="412755"/>
    <lineage>
        <taxon>unclassified sequences</taxon>
        <taxon>metagenomes</taxon>
        <taxon>ecological metagenomes</taxon>
    </lineage>
</organism>
<dbReference type="InterPro" id="IPR004013">
    <property type="entry name" value="PHP_dom"/>
</dbReference>
<reference evidence="2" key="1">
    <citation type="journal article" date="2014" name="Front. Microbiol.">
        <title>High frequency of phylogenetically diverse reductive dehalogenase-homologous genes in deep subseafloor sedimentary metagenomes.</title>
        <authorList>
            <person name="Kawai M."/>
            <person name="Futagami T."/>
            <person name="Toyoda A."/>
            <person name="Takaki Y."/>
            <person name="Nishi S."/>
            <person name="Hori S."/>
            <person name="Arai W."/>
            <person name="Tsubouchi T."/>
            <person name="Morono Y."/>
            <person name="Uchiyama I."/>
            <person name="Ito T."/>
            <person name="Fujiyama A."/>
            <person name="Inagaki F."/>
            <person name="Takami H."/>
        </authorList>
    </citation>
    <scope>NUCLEOTIDE SEQUENCE</scope>
    <source>
        <strain evidence="2">Expedition CK06-06</strain>
    </source>
</reference>
<name>X1B1G0_9ZZZZ</name>
<accession>X1B1G0</accession>
<dbReference type="AlphaFoldDB" id="X1B1G0"/>
<dbReference type="InterPro" id="IPR052018">
    <property type="entry name" value="PHP_domain"/>
</dbReference>
<dbReference type="EMBL" id="BART01017132">
    <property type="protein sequence ID" value="GAG75182.1"/>
    <property type="molecule type" value="Genomic_DNA"/>
</dbReference>
<dbReference type="PANTHER" id="PTHR42924:SF3">
    <property type="entry name" value="POLYMERASE_HISTIDINOL PHOSPHATASE N-TERMINAL DOMAIN-CONTAINING PROTEIN"/>
    <property type="match status" value="1"/>
</dbReference>
<feature type="domain" description="Polymerase/histidinol phosphatase N-terminal" evidence="1">
    <location>
        <begin position="3"/>
        <end position="68"/>
    </location>
</feature>
<dbReference type="GO" id="GO:0004534">
    <property type="term" value="F:5'-3' RNA exonuclease activity"/>
    <property type="evidence" value="ECO:0007669"/>
    <property type="project" value="TreeGrafter"/>
</dbReference>
<dbReference type="PANTHER" id="PTHR42924">
    <property type="entry name" value="EXONUCLEASE"/>
    <property type="match status" value="1"/>
</dbReference>
<dbReference type="InterPro" id="IPR003141">
    <property type="entry name" value="Pol/His_phosphatase_N"/>
</dbReference>
<comment type="caution">
    <text evidence="2">The sequence shown here is derived from an EMBL/GenBank/DDBJ whole genome shotgun (WGS) entry which is preliminary data.</text>
</comment>
<dbReference type="Gene3D" id="3.20.20.140">
    <property type="entry name" value="Metal-dependent hydrolases"/>
    <property type="match status" value="1"/>
</dbReference>
<proteinExistence type="predicted"/>
<dbReference type="Gene3D" id="1.10.150.650">
    <property type="match status" value="1"/>
</dbReference>
<evidence type="ECO:0000259" key="1">
    <source>
        <dbReference type="SMART" id="SM00481"/>
    </source>
</evidence>
<gene>
    <name evidence="2" type="ORF">S01H4_32708</name>
</gene>
<sequence>MPADLHIHSNASDGILSPSEIVKIAKKTGLSAISITDHDSINGLEEAITESKKNDLNFIPGIELSSESEEYDLHILGYFIDYHSKQLKEFLKDLQNKRELRAKKIVNRLKKAGIKIEYEQVAKQSHGESIGRPHLARTLVELGYASSFQEAFRLFLGREKSYYVKKYVISPEKVIEVLINAKAVPVLAHPFSGNNIRFIQPLVKIGLMGIEVYHPSHSNFMINELIKIADGYGLIKTGGTDFHGNYSIINPKIKIKNIGDITVND</sequence>
<dbReference type="CDD" id="cd07438">
    <property type="entry name" value="PHP_HisPPase_AMP"/>
    <property type="match status" value="1"/>
</dbReference>
<evidence type="ECO:0000313" key="2">
    <source>
        <dbReference type="EMBL" id="GAG75182.1"/>
    </source>
</evidence>
<protein>
    <recommendedName>
        <fullName evidence="1">Polymerase/histidinol phosphatase N-terminal domain-containing protein</fullName>
    </recommendedName>
</protein>
<dbReference type="Pfam" id="PF02811">
    <property type="entry name" value="PHP"/>
    <property type="match status" value="1"/>
</dbReference>
<feature type="non-terminal residue" evidence="2">
    <location>
        <position position="265"/>
    </location>
</feature>
<dbReference type="GO" id="GO:0035312">
    <property type="term" value="F:5'-3' DNA exonuclease activity"/>
    <property type="evidence" value="ECO:0007669"/>
    <property type="project" value="TreeGrafter"/>
</dbReference>
<dbReference type="SMART" id="SM00481">
    <property type="entry name" value="POLIIIAc"/>
    <property type="match status" value="1"/>
</dbReference>
<dbReference type="InterPro" id="IPR016195">
    <property type="entry name" value="Pol/histidinol_Pase-like"/>
</dbReference>